<keyword evidence="2" id="KW-1185">Reference proteome</keyword>
<reference evidence="1" key="1">
    <citation type="submission" date="2021-08" db="EMBL/GenBank/DDBJ databases">
        <title>WGS assembly of Ceratopteris richardii.</title>
        <authorList>
            <person name="Marchant D.B."/>
            <person name="Chen G."/>
            <person name="Jenkins J."/>
            <person name="Shu S."/>
            <person name="Leebens-Mack J."/>
            <person name="Grimwood J."/>
            <person name="Schmutz J."/>
            <person name="Soltis P."/>
            <person name="Soltis D."/>
            <person name="Chen Z.-H."/>
        </authorList>
    </citation>
    <scope>NUCLEOTIDE SEQUENCE</scope>
    <source>
        <strain evidence="1">Whitten #5841</strain>
        <tissue evidence="1">Leaf</tissue>
    </source>
</reference>
<evidence type="ECO:0000313" key="2">
    <source>
        <dbReference type="Proteomes" id="UP000825935"/>
    </source>
</evidence>
<dbReference type="Gene3D" id="2.40.70.10">
    <property type="entry name" value="Acid Proteases"/>
    <property type="match status" value="1"/>
</dbReference>
<proteinExistence type="predicted"/>
<dbReference type="CDD" id="cd00303">
    <property type="entry name" value="retropepsin_like"/>
    <property type="match status" value="1"/>
</dbReference>
<dbReference type="EMBL" id="CM035423">
    <property type="protein sequence ID" value="KAH7366340.1"/>
    <property type="molecule type" value="Genomic_DNA"/>
</dbReference>
<name>A0A8T2SU97_CERRI</name>
<comment type="caution">
    <text evidence="1">The sequence shown here is derived from an EMBL/GenBank/DDBJ whole genome shotgun (WGS) entry which is preliminary data.</text>
</comment>
<protein>
    <submittedName>
        <fullName evidence="1">Uncharacterized protein</fullName>
    </submittedName>
</protein>
<accession>A0A8T2SU97</accession>
<dbReference type="OrthoDB" id="1166507at2759"/>
<dbReference type="InterPro" id="IPR021109">
    <property type="entry name" value="Peptidase_aspartic_dom_sf"/>
</dbReference>
<dbReference type="AlphaFoldDB" id="A0A8T2SU97"/>
<organism evidence="1 2">
    <name type="scientific">Ceratopteris richardii</name>
    <name type="common">Triangle waterfern</name>
    <dbReference type="NCBI Taxonomy" id="49495"/>
    <lineage>
        <taxon>Eukaryota</taxon>
        <taxon>Viridiplantae</taxon>
        <taxon>Streptophyta</taxon>
        <taxon>Embryophyta</taxon>
        <taxon>Tracheophyta</taxon>
        <taxon>Polypodiopsida</taxon>
        <taxon>Polypodiidae</taxon>
        <taxon>Polypodiales</taxon>
        <taxon>Pteridineae</taxon>
        <taxon>Pteridaceae</taxon>
        <taxon>Parkerioideae</taxon>
        <taxon>Ceratopteris</taxon>
    </lineage>
</organism>
<sequence>MWASYQSISGHFIPLVDSGASSCFIDEGLGKKHGIPVLQKNKPIVATVVDGQPLTSGNITMETTSLRVHLGDHDSHMFLRNIKSIKYGYYWNALVKET</sequence>
<evidence type="ECO:0000313" key="1">
    <source>
        <dbReference type="EMBL" id="KAH7366340.1"/>
    </source>
</evidence>
<dbReference type="Proteomes" id="UP000825935">
    <property type="component" value="Chromosome 18"/>
</dbReference>
<gene>
    <name evidence="1" type="ORF">KP509_18G073700</name>
</gene>